<sequence length="165" mass="18690">MKEKQSEPKRTSILQRSKFSNVNDVTHHLPCRYNRALLPFPSIPVCLLVNEHLSHLASKFPEAKFVKAAVNSCIQSYHDRCLPTILVYRSGEIKARFIGVAECGGMRLKAEELEWKLAEVGAIESDLEENPKKDIVNMMTLSMQNLSVHEKVDTKSSDVLKPRIT</sequence>
<dbReference type="SUPFAM" id="SSF52833">
    <property type="entry name" value="Thioredoxin-like"/>
    <property type="match status" value="1"/>
</dbReference>
<dbReference type="GO" id="GO:0006457">
    <property type="term" value="P:protein folding"/>
    <property type="evidence" value="ECO:0007669"/>
    <property type="project" value="TreeGrafter"/>
</dbReference>
<dbReference type="Proteomes" id="UP000237246">
    <property type="component" value="Unassembled WGS sequence"/>
</dbReference>
<proteinExistence type="inferred from homology"/>
<keyword evidence="4" id="KW-1185">Reference proteome</keyword>
<dbReference type="OrthoDB" id="45518at2759"/>
<dbReference type="InterPro" id="IPR024253">
    <property type="entry name" value="Phosducin_thioredoxin-like_dom"/>
</dbReference>
<dbReference type="InterPro" id="IPR051498">
    <property type="entry name" value="Phosducin-like_chap/apop_reg"/>
</dbReference>
<name>A0A2P4SBY4_BAMTH</name>
<comment type="similarity">
    <text evidence="1">Belongs to the phosducin family.</text>
</comment>
<organism evidence="3 4">
    <name type="scientific">Bambusicola thoracicus</name>
    <name type="common">Chinese bamboo-partridge</name>
    <name type="synonym">Perdix thoracica</name>
    <dbReference type="NCBI Taxonomy" id="9083"/>
    <lineage>
        <taxon>Eukaryota</taxon>
        <taxon>Metazoa</taxon>
        <taxon>Chordata</taxon>
        <taxon>Craniata</taxon>
        <taxon>Vertebrata</taxon>
        <taxon>Euteleostomi</taxon>
        <taxon>Archelosauria</taxon>
        <taxon>Archosauria</taxon>
        <taxon>Dinosauria</taxon>
        <taxon>Saurischia</taxon>
        <taxon>Theropoda</taxon>
        <taxon>Coelurosauria</taxon>
        <taxon>Aves</taxon>
        <taxon>Neognathae</taxon>
        <taxon>Galloanserae</taxon>
        <taxon>Galliformes</taxon>
        <taxon>Phasianidae</taxon>
        <taxon>Perdicinae</taxon>
        <taxon>Bambusicola</taxon>
    </lineage>
</organism>
<evidence type="ECO:0000256" key="1">
    <source>
        <dbReference type="ARBA" id="ARBA00009686"/>
    </source>
</evidence>
<comment type="caution">
    <text evidence="3">The sequence shown here is derived from an EMBL/GenBank/DDBJ whole genome shotgun (WGS) entry which is preliminary data.</text>
</comment>
<dbReference type="InterPro" id="IPR036249">
    <property type="entry name" value="Thioredoxin-like_sf"/>
</dbReference>
<dbReference type="PANTHER" id="PTHR45809:SF1">
    <property type="entry name" value="PHOSDUCIN-LIKE PROTEIN 2"/>
    <property type="match status" value="1"/>
</dbReference>
<evidence type="ECO:0000259" key="2">
    <source>
        <dbReference type="Pfam" id="PF02114"/>
    </source>
</evidence>
<dbReference type="EMBL" id="PPHD01067371">
    <property type="protein sequence ID" value="POI21591.1"/>
    <property type="molecule type" value="Genomic_DNA"/>
</dbReference>
<accession>A0A2P4SBY4</accession>
<evidence type="ECO:0000313" key="4">
    <source>
        <dbReference type="Proteomes" id="UP000237246"/>
    </source>
</evidence>
<dbReference type="GO" id="GO:0005737">
    <property type="term" value="C:cytoplasm"/>
    <property type="evidence" value="ECO:0007669"/>
    <property type="project" value="TreeGrafter"/>
</dbReference>
<evidence type="ECO:0000313" key="3">
    <source>
        <dbReference type="EMBL" id="POI21591.1"/>
    </source>
</evidence>
<protein>
    <recommendedName>
        <fullName evidence="2">Phosducin domain-containing protein</fullName>
    </recommendedName>
</protein>
<feature type="domain" description="Phosducin" evidence="2">
    <location>
        <begin position="43"/>
        <end position="123"/>
    </location>
</feature>
<gene>
    <name evidence="3" type="ORF">CIB84_014663</name>
</gene>
<dbReference type="PANTHER" id="PTHR45809">
    <property type="entry name" value="VIRAL IAP-ASSOCIATED FACTOR HOMOLOG"/>
    <property type="match status" value="1"/>
</dbReference>
<reference evidence="3 4" key="1">
    <citation type="submission" date="2018-01" db="EMBL/GenBank/DDBJ databases">
        <title>Comparison of the Chinese Bamboo Partridge and Red Junglefowl genome sequences highlights the importance of demography in genome evolution.</title>
        <authorList>
            <person name="Tiley G.P."/>
            <person name="Kimball R.T."/>
            <person name="Braun E.L."/>
            <person name="Burleigh J.G."/>
        </authorList>
    </citation>
    <scope>NUCLEOTIDE SEQUENCE [LARGE SCALE GENOMIC DNA]</scope>
    <source>
        <strain evidence="3">RTK389</strain>
        <tissue evidence="3">Blood</tissue>
    </source>
</reference>
<dbReference type="Gene3D" id="3.40.30.10">
    <property type="entry name" value="Glutaredoxin"/>
    <property type="match status" value="1"/>
</dbReference>
<dbReference type="AlphaFoldDB" id="A0A2P4SBY4"/>
<dbReference type="Pfam" id="PF02114">
    <property type="entry name" value="Phosducin"/>
    <property type="match status" value="1"/>
</dbReference>